<dbReference type="EMBL" id="BATC01000013">
    <property type="protein sequence ID" value="GAD58865.1"/>
    <property type="molecule type" value="Genomic_DNA"/>
</dbReference>
<keyword evidence="1" id="KW-1133">Transmembrane helix</keyword>
<keyword evidence="1" id="KW-0472">Membrane</keyword>
<evidence type="ECO:0000313" key="3">
    <source>
        <dbReference type="Proteomes" id="UP000016569"/>
    </source>
</evidence>
<keyword evidence="1" id="KW-0812">Transmembrane</keyword>
<evidence type="ECO:0000313" key="2">
    <source>
        <dbReference type="EMBL" id="GAD58865.1"/>
    </source>
</evidence>
<organism evidence="2 3">
    <name type="scientific">Brevundimonas abyssalis TAR-001</name>
    <dbReference type="NCBI Taxonomy" id="1391729"/>
    <lineage>
        <taxon>Bacteria</taxon>
        <taxon>Pseudomonadati</taxon>
        <taxon>Pseudomonadota</taxon>
        <taxon>Alphaproteobacteria</taxon>
        <taxon>Caulobacterales</taxon>
        <taxon>Caulobacteraceae</taxon>
        <taxon>Brevundimonas</taxon>
    </lineage>
</organism>
<reference evidence="3" key="1">
    <citation type="journal article" date="2013" name="Genome Announc.">
        <title>Draft Genome Sequence of the Dimorphic Prosthecate Bacterium Brevundimonas abyssalis TAR-001T.</title>
        <authorList>
            <person name="Tsubouchi T."/>
            <person name="Nishi S."/>
            <person name="Usui K."/>
            <person name="Shimane Y."/>
            <person name="Takaki Y."/>
            <person name="Maruyama T."/>
            <person name="Hatada Y."/>
        </authorList>
    </citation>
    <scope>NUCLEOTIDE SEQUENCE [LARGE SCALE GENOMIC DNA]</scope>
    <source>
        <strain evidence="3">TAR-001</strain>
    </source>
</reference>
<accession>A0A8E0KKC6</accession>
<name>A0A8E0KKC6_9CAUL</name>
<keyword evidence="3" id="KW-1185">Reference proteome</keyword>
<dbReference type="Proteomes" id="UP000016569">
    <property type="component" value="Unassembled WGS sequence"/>
</dbReference>
<gene>
    <name evidence="2" type="ORF">MBEBAB_1115</name>
</gene>
<proteinExistence type="predicted"/>
<feature type="transmembrane region" description="Helical" evidence="1">
    <location>
        <begin position="16"/>
        <end position="37"/>
    </location>
</feature>
<dbReference type="RefSeq" id="WP_021696961.1">
    <property type="nucleotide sequence ID" value="NZ_BATC01000013.1"/>
</dbReference>
<dbReference type="AlphaFoldDB" id="A0A8E0KKC6"/>
<evidence type="ECO:0008006" key="4">
    <source>
        <dbReference type="Google" id="ProtNLM"/>
    </source>
</evidence>
<protein>
    <recommendedName>
        <fullName evidence="4">Cytochrome C oxidase assembly protein</fullName>
    </recommendedName>
</protein>
<sequence length="43" mass="4781">MRLTPEELKARKRRNIAIALGLVAFMVLVFVTTLLRLQANVGG</sequence>
<comment type="caution">
    <text evidence="2">The sequence shown here is derived from an EMBL/GenBank/DDBJ whole genome shotgun (WGS) entry which is preliminary data.</text>
</comment>
<evidence type="ECO:0000256" key="1">
    <source>
        <dbReference type="SAM" id="Phobius"/>
    </source>
</evidence>